<dbReference type="WBParaSite" id="Csp11.Scaffold448.g1260.t1">
    <property type="protein sequence ID" value="Csp11.Scaffold448.g1260.t1"/>
    <property type="gene ID" value="Csp11.Scaffold448.g1260"/>
</dbReference>
<feature type="compositionally biased region" description="Polar residues" evidence="1">
    <location>
        <begin position="315"/>
        <end position="324"/>
    </location>
</feature>
<accession>A0A1I7T0K6</accession>
<feature type="compositionally biased region" description="Polar residues" evidence="1">
    <location>
        <begin position="377"/>
        <end position="386"/>
    </location>
</feature>
<dbReference type="Proteomes" id="UP000095282">
    <property type="component" value="Unplaced"/>
</dbReference>
<sequence length="440" mass="50785">MMASEVGIVVEKIKLEPKGLIATSTGFISFIPDNEIGFFDVGDWVTFTVSLDSNRSTLATVLTQANASPVKSSIHEDKSVHLQCKVEQLIEIAGDQKIIRTNFIRTIRVMGEQIQLCTQALIGKTINLKYNPSKKEFEILNLGEEENEKITLIGFAYAVRSNPNGTRVYVPKYKEDFILPKNIQIGSWIQFTINTKTGDLGLRSIKVAKDRFDTRKTSLKLTCHKIGNSFTTEFGDPIIDKHNELNKREYFGDFEAELWIELVPMYPRNAKFVLSQHQLNPRFIPISQSAVNSPHHFTPPSPPHRTRSHYDMNEYRNTSNQSESRQNRFEQRNYPSRYSTSNCFNRNTTNDNQSLRGSQNGRVGSFPPIPAQRPLQRKNSLQSTKMNQHRIAIRPDLIRFHQLEEMRELEISHLHLFECPLRRTEKDKEIERFLLPYKSK</sequence>
<dbReference type="eggNOG" id="ENOG502TIXW">
    <property type="taxonomic scope" value="Eukaryota"/>
</dbReference>
<feature type="region of interest" description="Disordered" evidence="1">
    <location>
        <begin position="290"/>
        <end position="388"/>
    </location>
</feature>
<protein>
    <submittedName>
        <fullName evidence="3">Arrestin_N domain-containing protein</fullName>
    </submittedName>
</protein>
<dbReference type="AlphaFoldDB" id="A0A1I7T0K6"/>
<keyword evidence="2" id="KW-1185">Reference proteome</keyword>
<evidence type="ECO:0000256" key="1">
    <source>
        <dbReference type="SAM" id="MobiDB-lite"/>
    </source>
</evidence>
<dbReference type="STRING" id="1561998.A0A1I7T0K6"/>
<name>A0A1I7T0K6_9PELO</name>
<feature type="compositionally biased region" description="Polar residues" evidence="1">
    <location>
        <begin position="333"/>
        <end position="362"/>
    </location>
</feature>
<evidence type="ECO:0000313" key="2">
    <source>
        <dbReference type="Proteomes" id="UP000095282"/>
    </source>
</evidence>
<organism evidence="2 3">
    <name type="scientific">Caenorhabditis tropicalis</name>
    <dbReference type="NCBI Taxonomy" id="1561998"/>
    <lineage>
        <taxon>Eukaryota</taxon>
        <taxon>Metazoa</taxon>
        <taxon>Ecdysozoa</taxon>
        <taxon>Nematoda</taxon>
        <taxon>Chromadorea</taxon>
        <taxon>Rhabditida</taxon>
        <taxon>Rhabditina</taxon>
        <taxon>Rhabditomorpha</taxon>
        <taxon>Rhabditoidea</taxon>
        <taxon>Rhabditidae</taxon>
        <taxon>Peloderinae</taxon>
        <taxon>Caenorhabditis</taxon>
    </lineage>
</organism>
<reference evidence="3" key="1">
    <citation type="submission" date="2016-11" db="UniProtKB">
        <authorList>
            <consortium name="WormBaseParasite"/>
        </authorList>
    </citation>
    <scope>IDENTIFICATION</scope>
</reference>
<proteinExistence type="predicted"/>
<evidence type="ECO:0000313" key="3">
    <source>
        <dbReference type="WBParaSite" id="Csp11.Scaffold448.g1260.t1"/>
    </source>
</evidence>